<sequence>MDFVRESTQCRKIFTRHGCFALIRKAERNRLNVNPGNTGARRSVFPVPKSKKAQSCQQASSMHIAIKCCMLFRFF</sequence>
<name>T2PK64_9BIFI</name>
<evidence type="ECO:0000313" key="1">
    <source>
        <dbReference type="EMBL" id="EPI51839.1"/>
    </source>
</evidence>
<dbReference type="EMBL" id="ATJN01000052">
    <property type="protein sequence ID" value="EPI51839.1"/>
    <property type="molecule type" value="Genomic_DNA"/>
</dbReference>
<proteinExistence type="predicted"/>
<evidence type="ECO:0000313" key="2">
    <source>
        <dbReference type="Proteomes" id="UP000015779"/>
    </source>
</evidence>
<dbReference type="HOGENOM" id="CLU_2665857_0_0_11"/>
<protein>
    <submittedName>
        <fullName evidence="1">Uncharacterized protein</fullName>
    </submittedName>
</protein>
<accession>T2PK64</accession>
<comment type="caution">
    <text evidence="1">The sequence shown here is derived from an EMBL/GenBank/DDBJ whole genome shotgun (WGS) entry which is preliminary data.</text>
</comment>
<reference evidence="1 2" key="1">
    <citation type="submission" date="2013-06" db="EMBL/GenBank/DDBJ databases">
        <authorList>
            <person name="Weinstock G."/>
            <person name="Sodergren E."/>
            <person name="Lobos E.A."/>
            <person name="Fulton L."/>
            <person name="Fulton R."/>
            <person name="Courtney L."/>
            <person name="Fronick C."/>
            <person name="O'Laughlin M."/>
            <person name="Godfrey J."/>
            <person name="Wilson R.M."/>
            <person name="Miner T."/>
            <person name="Farmer C."/>
            <person name="Delehaunty K."/>
            <person name="Cordes M."/>
            <person name="Minx P."/>
            <person name="Tomlinson C."/>
            <person name="Chen J."/>
            <person name="Wollam A."/>
            <person name="Pepin K.H."/>
            <person name="Bhonagiri V."/>
            <person name="Zhang X."/>
            <person name="Warren W."/>
            <person name="Mitreva M."/>
            <person name="Mardis E.R."/>
            <person name="Wilson R.K."/>
        </authorList>
    </citation>
    <scope>NUCLEOTIDE SEQUENCE [LARGE SCALE GENOMIC DNA]</scope>
    <source>
        <strain evidence="1 2">JCP8017A</strain>
    </source>
</reference>
<dbReference type="Proteomes" id="UP000015779">
    <property type="component" value="Unassembled WGS sequence"/>
</dbReference>
<dbReference type="AlphaFoldDB" id="T2PK64"/>
<gene>
    <name evidence="1" type="ORF">HMPREF1577_00977</name>
</gene>
<organism evidence="1 2">
    <name type="scientific">Gardnerella pickettii JCP8017A</name>
    <dbReference type="NCBI Taxonomy" id="1261062"/>
    <lineage>
        <taxon>Bacteria</taxon>
        <taxon>Bacillati</taxon>
        <taxon>Actinomycetota</taxon>
        <taxon>Actinomycetes</taxon>
        <taxon>Bifidobacteriales</taxon>
        <taxon>Bifidobacteriaceae</taxon>
        <taxon>Gardnerella</taxon>
        <taxon>Gardnerella pickettii</taxon>
    </lineage>
</organism>